<gene>
    <name evidence="2" type="ORF">COS49_01170</name>
</gene>
<keyword evidence="1" id="KW-0812">Transmembrane</keyword>
<comment type="caution">
    <text evidence="2">The sequence shown here is derived from an EMBL/GenBank/DDBJ whole genome shotgun (WGS) entry which is preliminary data.</text>
</comment>
<keyword evidence="1" id="KW-0472">Membrane</keyword>
<evidence type="ECO:0000256" key="1">
    <source>
        <dbReference type="SAM" id="Phobius"/>
    </source>
</evidence>
<evidence type="ECO:0000313" key="3">
    <source>
        <dbReference type="Proteomes" id="UP000229894"/>
    </source>
</evidence>
<organism evidence="2 3">
    <name type="scientific">Candidatus Portnoybacteria bacterium CG03_land_8_20_14_0_80_41_10</name>
    <dbReference type="NCBI Taxonomy" id="1974808"/>
    <lineage>
        <taxon>Bacteria</taxon>
        <taxon>Candidatus Portnoyibacteriota</taxon>
    </lineage>
</organism>
<feature type="transmembrane region" description="Helical" evidence="1">
    <location>
        <begin position="63"/>
        <end position="86"/>
    </location>
</feature>
<evidence type="ECO:0000313" key="2">
    <source>
        <dbReference type="EMBL" id="PIV10324.1"/>
    </source>
</evidence>
<keyword evidence="1" id="KW-1133">Transmembrane helix</keyword>
<protein>
    <submittedName>
        <fullName evidence="2">Uncharacterized protein</fullName>
    </submittedName>
</protein>
<accession>A0A2M7BUT1</accession>
<sequence length="97" mass="11162">MLTTAYFISRFNQSIFPEAKFWIVLFLIGLASLFYGLVLFGLAKLFVFINLSQQEIYLSLLSLNYLVGLLISAFYNMAFLICLYGIKKIFYPASFSK</sequence>
<reference evidence="3" key="1">
    <citation type="submission" date="2017-09" db="EMBL/GenBank/DDBJ databases">
        <title>Depth-based differentiation of microbial function through sediment-hosted aquifers and enrichment of novel symbionts in the deep terrestrial subsurface.</title>
        <authorList>
            <person name="Probst A.J."/>
            <person name="Ladd B."/>
            <person name="Jarett J.K."/>
            <person name="Geller-Mcgrath D.E."/>
            <person name="Sieber C.M.K."/>
            <person name="Emerson J.B."/>
            <person name="Anantharaman K."/>
            <person name="Thomas B.C."/>
            <person name="Malmstrom R."/>
            <person name="Stieglmeier M."/>
            <person name="Klingl A."/>
            <person name="Woyke T."/>
            <person name="Ryan C.M."/>
            <person name="Banfield J.F."/>
        </authorList>
    </citation>
    <scope>NUCLEOTIDE SEQUENCE [LARGE SCALE GENOMIC DNA]</scope>
</reference>
<feature type="transmembrane region" description="Helical" evidence="1">
    <location>
        <begin position="21"/>
        <end position="43"/>
    </location>
</feature>
<proteinExistence type="predicted"/>
<dbReference type="AlphaFoldDB" id="A0A2M7BUT1"/>
<dbReference type="EMBL" id="PEUX01000027">
    <property type="protein sequence ID" value="PIV10324.1"/>
    <property type="molecule type" value="Genomic_DNA"/>
</dbReference>
<dbReference type="Proteomes" id="UP000229894">
    <property type="component" value="Unassembled WGS sequence"/>
</dbReference>
<name>A0A2M7BUT1_9BACT</name>